<dbReference type="GO" id="GO:0009570">
    <property type="term" value="C:chloroplast stroma"/>
    <property type="evidence" value="ECO:0007669"/>
    <property type="project" value="TreeGrafter"/>
</dbReference>
<dbReference type="GO" id="GO:0006633">
    <property type="term" value="P:fatty acid biosynthetic process"/>
    <property type="evidence" value="ECO:0007669"/>
    <property type="project" value="TreeGrafter"/>
</dbReference>
<dbReference type="Proteomes" id="UP000886885">
    <property type="component" value="Chromosome 18D"/>
</dbReference>
<dbReference type="Pfam" id="PF02801">
    <property type="entry name" value="Ketoacyl-synt_C"/>
    <property type="match status" value="1"/>
</dbReference>
<evidence type="ECO:0000259" key="3">
    <source>
        <dbReference type="PROSITE" id="PS52004"/>
    </source>
</evidence>
<keyword evidence="5" id="KW-1185">Reference proteome</keyword>
<dbReference type="EC" id="2.3.1.41" evidence="1"/>
<comment type="caution">
    <text evidence="4">The sequence shown here is derived from an EMBL/GenBank/DDBJ whole genome shotgun (WGS) entry which is preliminary data.</text>
</comment>
<dbReference type="EMBL" id="JAAWWB010000036">
    <property type="protein sequence ID" value="KAG6739517.1"/>
    <property type="molecule type" value="Genomic_DNA"/>
</dbReference>
<evidence type="ECO:0000256" key="1">
    <source>
        <dbReference type="ARBA" id="ARBA00013191"/>
    </source>
</evidence>
<gene>
    <name evidence="4" type="ORF">POTOM_057118</name>
</gene>
<dbReference type="InterPro" id="IPR000794">
    <property type="entry name" value="Beta-ketoacyl_synthase"/>
</dbReference>
<evidence type="ECO:0000313" key="5">
    <source>
        <dbReference type="Proteomes" id="UP000886885"/>
    </source>
</evidence>
<accession>A0A8X7XZ50</accession>
<dbReference type="PANTHER" id="PTHR11712">
    <property type="entry name" value="POLYKETIDE SYNTHASE-RELATED"/>
    <property type="match status" value="1"/>
</dbReference>
<proteinExistence type="predicted"/>
<dbReference type="GO" id="GO:0005739">
    <property type="term" value="C:mitochondrion"/>
    <property type="evidence" value="ECO:0007669"/>
    <property type="project" value="TreeGrafter"/>
</dbReference>
<dbReference type="OrthoDB" id="5334845at2759"/>
<dbReference type="PROSITE" id="PS52004">
    <property type="entry name" value="KS3_2"/>
    <property type="match status" value="1"/>
</dbReference>
<dbReference type="AlphaFoldDB" id="A0A8X7XZ50"/>
<organism evidence="4 5">
    <name type="scientific">Populus tomentosa</name>
    <name type="common">Chinese white poplar</name>
    <dbReference type="NCBI Taxonomy" id="118781"/>
    <lineage>
        <taxon>Eukaryota</taxon>
        <taxon>Viridiplantae</taxon>
        <taxon>Streptophyta</taxon>
        <taxon>Embryophyta</taxon>
        <taxon>Tracheophyta</taxon>
        <taxon>Spermatophyta</taxon>
        <taxon>Magnoliopsida</taxon>
        <taxon>eudicotyledons</taxon>
        <taxon>Gunneridae</taxon>
        <taxon>Pentapetalae</taxon>
        <taxon>rosids</taxon>
        <taxon>fabids</taxon>
        <taxon>Malpighiales</taxon>
        <taxon>Salicaceae</taxon>
        <taxon>Saliceae</taxon>
        <taxon>Populus</taxon>
    </lineage>
</organism>
<evidence type="ECO:0000256" key="2">
    <source>
        <dbReference type="ARBA" id="ARBA00022679"/>
    </source>
</evidence>
<dbReference type="PANTHER" id="PTHR11712:SF332">
    <property type="entry name" value="3-OXOACYL-[ACYL-CARRIER-PROTEIN] SYNTHASE II, CHLOROPLASTIC"/>
    <property type="match status" value="1"/>
</dbReference>
<sequence length="228" mass="25380">MGLPHHMKTGVGVILCIEKALSQSGISKEDVNYINAHATSTPAGDLKEYQALMHCFGQNSGLRVNATKSMIGHLLGAAGAVEAIAAIQAIRTGWVHPNINLENSDQGVVCSLLCFSRLPLWHCSEPELLEGVVSLLLNLSLFAMARTHRAGYRNVEYILVNGNTKLFENNYNQDAVWSKFRWDLFEDPNLRICHSPEQEEMRMLITACTPWKTQLFIDELTTKAQILS</sequence>
<keyword evidence="2" id="KW-0808">Transferase</keyword>
<protein>
    <recommendedName>
        <fullName evidence="1">beta-ketoacyl-[acyl-carrier-protein] synthase I</fullName>
        <ecNumber evidence="1">2.3.1.41</ecNumber>
    </recommendedName>
</protein>
<dbReference type="GO" id="GO:0004315">
    <property type="term" value="F:3-oxoacyl-[acyl-carrier-protein] synthase activity"/>
    <property type="evidence" value="ECO:0007669"/>
    <property type="project" value="UniProtKB-EC"/>
</dbReference>
<name>A0A8X7XZ50_POPTO</name>
<reference evidence="4" key="1">
    <citation type="journal article" date="2020" name="bioRxiv">
        <title>Hybrid origin of Populus tomentosa Carr. identified through genome sequencing and phylogenomic analysis.</title>
        <authorList>
            <person name="An X."/>
            <person name="Gao K."/>
            <person name="Chen Z."/>
            <person name="Li J."/>
            <person name="Yang X."/>
            <person name="Yang X."/>
            <person name="Zhou J."/>
            <person name="Guo T."/>
            <person name="Zhao T."/>
            <person name="Huang S."/>
            <person name="Miao D."/>
            <person name="Khan W.U."/>
            <person name="Rao P."/>
            <person name="Ye M."/>
            <person name="Lei B."/>
            <person name="Liao W."/>
            <person name="Wang J."/>
            <person name="Ji L."/>
            <person name="Li Y."/>
            <person name="Guo B."/>
            <person name="Mustafa N.S."/>
            <person name="Li S."/>
            <person name="Yun Q."/>
            <person name="Keller S.R."/>
            <person name="Mao J."/>
            <person name="Zhang R."/>
            <person name="Strauss S.H."/>
        </authorList>
    </citation>
    <scope>NUCLEOTIDE SEQUENCE</scope>
    <source>
        <strain evidence="4">GM15</strain>
        <tissue evidence="4">Leaf</tissue>
    </source>
</reference>
<dbReference type="InterPro" id="IPR020841">
    <property type="entry name" value="PKS_Beta-ketoAc_synthase_dom"/>
</dbReference>
<dbReference type="InterPro" id="IPR014031">
    <property type="entry name" value="Ketoacyl_synth_C"/>
</dbReference>
<feature type="domain" description="Ketosynthase family 3 (KS3)" evidence="3">
    <location>
        <begin position="1"/>
        <end position="168"/>
    </location>
</feature>
<evidence type="ECO:0000313" key="4">
    <source>
        <dbReference type="EMBL" id="KAG6739517.1"/>
    </source>
</evidence>